<feature type="compositionally biased region" description="Basic residues" evidence="2">
    <location>
        <begin position="1"/>
        <end position="18"/>
    </location>
</feature>
<keyword evidence="4" id="KW-1185">Reference proteome</keyword>
<evidence type="ECO:0000259" key="3">
    <source>
        <dbReference type="PROSITE" id="PS50022"/>
    </source>
</evidence>
<dbReference type="PROSITE" id="PS50022">
    <property type="entry name" value="FA58C_3"/>
    <property type="match status" value="2"/>
</dbReference>
<dbReference type="GeneID" id="109467641"/>
<organism evidence="4 5">
    <name type="scientific">Branchiostoma belcheri</name>
    <name type="common">Amphioxus</name>
    <dbReference type="NCBI Taxonomy" id="7741"/>
    <lineage>
        <taxon>Eukaryota</taxon>
        <taxon>Metazoa</taxon>
        <taxon>Chordata</taxon>
        <taxon>Cephalochordata</taxon>
        <taxon>Leptocardii</taxon>
        <taxon>Amphioxiformes</taxon>
        <taxon>Branchiostomatidae</taxon>
        <taxon>Branchiostoma</taxon>
    </lineage>
</organism>
<dbReference type="InterPro" id="IPR008979">
    <property type="entry name" value="Galactose-bd-like_sf"/>
</dbReference>
<feature type="region of interest" description="Disordered" evidence="2">
    <location>
        <begin position="589"/>
        <end position="646"/>
    </location>
</feature>
<feature type="region of interest" description="Disordered" evidence="2">
    <location>
        <begin position="540"/>
        <end position="577"/>
    </location>
</feature>
<feature type="domain" description="F5/8 type C" evidence="3">
    <location>
        <begin position="141"/>
        <end position="288"/>
    </location>
</feature>
<feature type="coiled-coil region" evidence="1">
    <location>
        <begin position="121"/>
        <end position="148"/>
    </location>
</feature>
<feature type="compositionally biased region" description="Basic and acidic residues" evidence="2">
    <location>
        <begin position="19"/>
        <end position="89"/>
    </location>
</feature>
<feature type="compositionally biased region" description="Basic residues" evidence="2">
    <location>
        <begin position="624"/>
        <end position="635"/>
    </location>
</feature>
<dbReference type="InterPro" id="IPR000421">
    <property type="entry name" value="FA58C"/>
</dbReference>
<dbReference type="KEGG" id="bbel:109467641"/>
<feature type="domain" description="F5/8 type C" evidence="3">
    <location>
        <begin position="314"/>
        <end position="428"/>
    </location>
</feature>
<feature type="compositionally biased region" description="Acidic residues" evidence="2">
    <location>
        <begin position="90"/>
        <end position="104"/>
    </location>
</feature>
<sequence length="662" mass="75023">MRLKWNKKKKRKQKRINWKKSEETKEEQKEEAKAEETKVEQKEEEKTEETKVEQKEEAKADEAKVEPKAETKPEEGKVEEPKEEAKPEVADEGADTDSETDDEETKAKKDAVKQLAVQLGVRDWLDKLKEQKKILKKENEELKAKVESKGDWITAEPPWVIESSGKEQTGYEASNVLNSKADAFWRCPEDQHLNFIVFDFRTEYTLSQIKLTNVGDTDHDVKSFTLQTSACSNPFCWTDVKVFTDVAAGTKAPQVFGGFEASARYWRVLVTKTHKLQPNLVQVEFFGKKGEWLYGHPPLAIESSSSSDGSEVLDGSSTTFWTDGQEGQTSWHVTFDFLNKYVLSGLRITTAGDTTHDVRSFTLQRSPSCAPYKWTDVKTVTDVKAGLKTAQEFSGFQCTASARYWRLVINATQSTSQPHVTEVSFFGFSDEADCYKHVKASAISVLESENRVLKVKVADQQKLLEQLMATVKSCDTCRDKANQFGQGQPAEEQVKELRAMAKHLGMEKEIEGTLQHMQHLAAEHETLKMKIDTVKKEETTFGRQANPLGARQKSVVLPKGVDRPPSEKETKSPWGILATMKSEFQKLRPPFFKTPETPREQPPAEPKEPRKETATGSAAPVAERKKKRKKKKKSKQSPQPVNRQWMYHHEAIAESLSMLVVT</sequence>
<evidence type="ECO:0000313" key="5">
    <source>
        <dbReference type="RefSeq" id="XP_019621236.1"/>
    </source>
</evidence>
<dbReference type="Proteomes" id="UP000515135">
    <property type="component" value="Unplaced"/>
</dbReference>
<name>A0A6P4YVF5_BRABE</name>
<dbReference type="Pfam" id="PF00754">
    <property type="entry name" value="F5_F8_type_C"/>
    <property type="match status" value="2"/>
</dbReference>
<proteinExistence type="predicted"/>
<keyword evidence="1" id="KW-0175">Coiled coil</keyword>
<dbReference type="RefSeq" id="XP_019621236.1">
    <property type="nucleotide sequence ID" value="XM_019765677.1"/>
</dbReference>
<feature type="compositionally biased region" description="Basic and acidic residues" evidence="2">
    <location>
        <begin position="560"/>
        <end position="571"/>
    </location>
</feature>
<protein>
    <submittedName>
        <fullName evidence="5">Uncharacterized protein LOC109467641</fullName>
    </submittedName>
</protein>
<gene>
    <name evidence="5" type="primary">LOC109467641</name>
</gene>
<evidence type="ECO:0000313" key="4">
    <source>
        <dbReference type="Proteomes" id="UP000515135"/>
    </source>
</evidence>
<feature type="region of interest" description="Disordered" evidence="2">
    <location>
        <begin position="1"/>
        <end position="109"/>
    </location>
</feature>
<reference evidence="5" key="1">
    <citation type="submission" date="2025-08" db="UniProtKB">
        <authorList>
            <consortium name="RefSeq"/>
        </authorList>
    </citation>
    <scope>IDENTIFICATION</scope>
    <source>
        <tissue evidence="5">Gonad</tissue>
    </source>
</reference>
<dbReference type="AlphaFoldDB" id="A0A6P4YVF5"/>
<evidence type="ECO:0000256" key="2">
    <source>
        <dbReference type="SAM" id="MobiDB-lite"/>
    </source>
</evidence>
<evidence type="ECO:0000256" key="1">
    <source>
        <dbReference type="SAM" id="Coils"/>
    </source>
</evidence>
<accession>A0A6P4YVF5</accession>
<dbReference type="SUPFAM" id="SSF49785">
    <property type="entry name" value="Galactose-binding domain-like"/>
    <property type="match status" value="2"/>
</dbReference>
<dbReference type="Gene3D" id="2.60.120.260">
    <property type="entry name" value="Galactose-binding domain-like"/>
    <property type="match status" value="2"/>
</dbReference>
<dbReference type="OrthoDB" id="10546210at2759"/>